<accession>A0A541B825</accession>
<dbReference type="GO" id="GO:0016042">
    <property type="term" value="P:lipid catabolic process"/>
    <property type="evidence" value="ECO:0007669"/>
    <property type="project" value="InterPro"/>
</dbReference>
<evidence type="ECO:0000313" key="3">
    <source>
        <dbReference type="Proteomes" id="UP000316256"/>
    </source>
</evidence>
<dbReference type="Pfam" id="PF03583">
    <property type="entry name" value="LIP"/>
    <property type="match status" value="1"/>
</dbReference>
<dbReference type="EMBL" id="VIGH01000006">
    <property type="protein sequence ID" value="TQF68438.1"/>
    <property type="molecule type" value="Genomic_DNA"/>
</dbReference>
<keyword evidence="3" id="KW-1185">Reference proteome</keyword>
<dbReference type="Proteomes" id="UP000316256">
    <property type="component" value="Unassembled WGS sequence"/>
</dbReference>
<comment type="caution">
    <text evidence="2">The sequence shown here is derived from an EMBL/GenBank/DDBJ whole genome shotgun (WGS) entry which is preliminary data.</text>
</comment>
<dbReference type="GO" id="GO:0004806">
    <property type="term" value="F:triacylglycerol lipase activity"/>
    <property type="evidence" value="ECO:0007669"/>
    <property type="project" value="InterPro"/>
</dbReference>
<dbReference type="PIRSF" id="PIRSF029171">
    <property type="entry name" value="Esterase_LipA"/>
    <property type="match status" value="1"/>
</dbReference>
<gene>
    <name evidence="2" type="ORF">FK531_15290</name>
</gene>
<dbReference type="Gene3D" id="3.40.50.1820">
    <property type="entry name" value="alpha/beta hydrolase"/>
    <property type="match status" value="1"/>
</dbReference>
<evidence type="ECO:0000313" key="2">
    <source>
        <dbReference type="EMBL" id="TQF68438.1"/>
    </source>
</evidence>
<evidence type="ECO:0008006" key="4">
    <source>
        <dbReference type="Google" id="ProtNLM"/>
    </source>
</evidence>
<name>A0A541B825_9NOCA</name>
<sequence length="454" mass="46840">MPVSTSRISGTVVAGTVVSGTVPLSQHELTVTAAAERIGGMPPGNSRVVRRPDRRGMRRTTGTVRDDSSTGRRRVQRAGRIAAVALTAAVAVVPTATAVASVPTGGATAAAQGTLTSSRPLPAGWGGADRAWYVEYVTDGPTGAPANTSGAVLLPAGTAPAGGWPVIAWDHGTSGLGRDCGPTSKPNAGPDEEITRTLLGRGYAVVVPDYVGLGANAQSPHPYLQTRTEAAATVDLMRAARSVTGDLAPRWAVAGVSQGGHAALATGNMATKRAPELDFRGTAALAPATNIEKAFTLVGPYVPEVPGLEGITAQFAAAVGGLRSAQPDFDVNSYLTPAGVALVDRLQTLCEPDWATAAKGLSLGSLVRKPLLDPEFARRLNDYMAVPVSGYDRPILVTHGYVDTTVPIPLTAALLAEFQAAGTQYRFETYQTDHPGVVDASWPVVLPYLSGILA</sequence>
<feature type="region of interest" description="Disordered" evidence="1">
    <location>
        <begin position="37"/>
        <end position="73"/>
    </location>
</feature>
<reference evidence="2 3" key="1">
    <citation type="submission" date="2019-06" db="EMBL/GenBank/DDBJ databases">
        <title>Rhodococcus spaelei sp. nov., isolated from a cave.</title>
        <authorList>
            <person name="Lee S.D."/>
        </authorList>
    </citation>
    <scope>NUCLEOTIDE SEQUENCE [LARGE SCALE GENOMIC DNA]</scope>
    <source>
        <strain evidence="2 3">C9-5</strain>
    </source>
</reference>
<protein>
    <recommendedName>
        <fullName evidence="4">Lipase</fullName>
    </recommendedName>
</protein>
<dbReference type="SUPFAM" id="SSF53474">
    <property type="entry name" value="alpha/beta-Hydrolases"/>
    <property type="match status" value="1"/>
</dbReference>
<dbReference type="InterPro" id="IPR005152">
    <property type="entry name" value="Lipase_secreted"/>
</dbReference>
<dbReference type="PANTHER" id="PTHR34853">
    <property type="match status" value="1"/>
</dbReference>
<proteinExistence type="predicted"/>
<dbReference type="PANTHER" id="PTHR34853:SF1">
    <property type="entry name" value="LIPASE 5"/>
    <property type="match status" value="1"/>
</dbReference>
<evidence type="ECO:0000256" key="1">
    <source>
        <dbReference type="SAM" id="MobiDB-lite"/>
    </source>
</evidence>
<dbReference type="AlphaFoldDB" id="A0A541B825"/>
<dbReference type="OrthoDB" id="9798122at2"/>
<dbReference type="InterPro" id="IPR029058">
    <property type="entry name" value="AB_hydrolase_fold"/>
</dbReference>
<organism evidence="2 3">
    <name type="scientific">Rhodococcus spelaei</name>
    <dbReference type="NCBI Taxonomy" id="2546320"/>
    <lineage>
        <taxon>Bacteria</taxon>
        <taxon>Bacillati</taxon>
        <taxon>Actinomycetota</taxon>
        <taxon>Actinomycetes</taxon>
        <taxon>Mycobacteriales</taxon>
        <taxon>Nocardiaceae</taxon>
        <taxon>Rhodococcus</taxon>
    </lineage>
</organism>